<name>A0A939FQ89_9ACTN</name>
<accession>A0A939FQ89</accession>
<dbReference type="Pfam" id="PF00561">
    <property type="entry name" value="Abhydrolase_1"/>
    <property type="match status" value="1"/>
</dbReference>
<evidence type="ECO:0000256" key="2">
    <source>
        <dbReference type="ARBA" id="ARBA00038115"/>
    </source>
</evidence>
<dbReference type="AlphaFoldDB" id="A0A939FQ89"/>
<dbReference type="GO" id="GO:0052689">
    <property type="term" value="F:carboxylic ester hydrolase activity"/>
    <property type="evidence" value="ECO:0007669"/>
    <property type="project" value="UniProtKB-ARBA"/>
</dbReference>
<comment type="caution">
    <text evidence="5">The sequence shown here is derived from an EMBL/GenBank/DDBJ whole genome shotgun (WGS) entry which is preliminary data.</text>
</comment>
<dbReference type="Gene3D" id="3.40.50.1820">
    <property type="entry name" value="alpha/beta hydrolase"/>
    <property type="match status" value="2"/>
</dbReference>
<evidence type="ECO:0000259" key="4">
    <source>
        <dbReference type="Pfam" id="PF00561"/>
    </source>
</evidence>
<dbReference type="PANTHER" id="PTHR22946:SF9">
    <property type="entry name" value="POLYKETIDE TRANSFERASE AF380"/>
    <property type="match status" value="1"/>
</dbReference>
<evidence type="ECO:0000256" key="3">
    <source>
        <dbReference type="SAM" id="MobiDB-lite"/>
    </source>
</evidence>
<reference evidence="5" key="1">
    <citation type="submission" date="2021-03" db="EMBL/GenBank/DDBJ databases">
        <title>Streptomyces strains.</title>
        <authorList>
            <person name="Lund M.B."/>
            <person name="Toerring T."/>
        </authorList>
    </citation>
    <scope>NUCLEOTIDE SEQUENCE</scope>
    <source>
        <strain evidence="5">JCM 4242</strain>
    </source>
</reference>
<comment type="similarity">
    <text evidence="2">Belongs to the AB hydrolase superfamily. FUS2 hydrolase family.</text>
</comment>
<protein>
    <submittedName>
        <fullName evidence="5">Alpha/beta hydrolase</fullName>
    </submittedName>
</protein>
<dbReference type="InterPro" id="IPR050261">
    <property type="entry name" value="FrsA_esterase"/>
</dbReference>
<organism evidence="5 6">
    <name type="scientific">Streptomyces triculaminicus</name>
    <dbReference type="NCBI Taxonomy" id="2816232"/>
    <lineage>
        <taxon>Bacteria</taxon>
        <taxon>Bacillati</taxon>
        <taxon>Actinomycetota</taxon>
        <taxon>Actinomycetes</taxon>
        <taxon>Kitasatosporales</taxon>
        <taxon>Streptomycetaceae</taxon>
        <taxon>Streptomyces</taxon>
    </lineage>
</organism>
<feature type="domain" description="AB hydrolase-1" evidence="4">
    <location>
        <begin position="3"/>
        <end position="103"/>
    </location>
</feature>
<keyword evidence="1 5" id="KW-0378">Hydrolase</keyword>
<sequence>MTAFILVAGLHTGGWVWQDVAGRLRESGAEAHPVTLTGMGDAHRPAGPGTDLETHIEDVVRVIDEVDADEVVMVGHCYGVHPALGAAGRRPERISRVVYVDTLMPRGGDPAVTSIPGPTPAGRLLGRDGQAGDDRPVPPPAVEEWERWGSTAGVPAEALARLTERAAPQPAGTLTQPLRLPEAAFGLPTTGVLCTGNGSSIETVESLVRLGDPRLQALAHPRVGFFELHTGHWPMLSVPDELAGVLLRAAAGEGHRLAATACEPPAHQRPFLIDVPERPRERTGHVDLYLPDADGPSPAVVFVHGGPLPAGVEPTPRDWPSFVGYGRYTASLGAVGVTLDHRLHDITDYERAAEDVAAAVELVRADPRVDADRVALWFFSGGGPLSADWLSAPPPWLRCVAATYPILAPLPNWGMGDSRFRPAAALPAAGRLPVVLTRVELERPEIAATVEEFLAAATACAADVEVIDVPLGHHGFETLDHTDAARHALDHAVRSVLAHLEG</sequence>
<evidence type="ECO:0000256" key="1">
    <source>
        <dbReference type="ARBA" id="ARBA00022801"/>
    </source>
</evidence>
<dbReference type="Proteomes" id="UP000664781">
    <property type="component" value="Unassembled WGS sequence"/>
</dbReference>
<dbReference type="PANTHER" id="PTHR22946">
    <property type="entry name" value="DIENELACTONE HYDROLASE DOMAIN-CONTAINING PROTEIN-RELATED"/>
    <property type="match status" value="1"/>
</dbReference>
<gene>
    <name evidence="5" type="ORF">J1792_28000</name>
</gene>
<keyword evidence="6" id="KW-1185">Reference proteome</keyword>
<proteinExistence type="inferred from homology"/>
<evidence type="ECO:0000313" key="5">
    <source>
        <dbReference type="EMBL" id="MBO0656446.1"/>
    </source>
</evidence>
<dbReference type="InterPro" id="IPR000073">
    <property type="entry name" value="AB_hydrolase_1"/>
</dbReference>
<dbReference type="SUPFAM" id="SSF53474">
    <property type="entry name" value="alpha/beta-Hydrolases"/>
    <property type="match status" value="2"/>
</dbReference>
<dbReference type="InterPro" id="IPR029058">
    <property type="entry name" value="AB_hydrolase_fold"/>
</dbReference>
<feature type="region of interest" description="Disordered" evidence="3">
    <location>
        <begin position="109"/>
        <end position="136"/>
    </location>
</feature>
<dbReference type="EMBL" id="JAFMOF010000004">
    <property type="protein sequence ID" value="MBO0656446.1"/>
    <property type="molecule type" value="Genomic_DNA"/>
</dbReference>
<evidence type="ECO:0000313" key="6">
    <source>
        <dbReference type="Proteomes" id="UP000664781"/>
    </source>
</evidence>
<dbReference type="RefSeq" id="WP_207248432.1">
    <property type="nucleotide sequence ID" value="NZ_JAFMOF010000004.1"/>
</dbReference>